<proteinExistence type="predicted"/>
<dbReference type="PROSITE" id="PS00211">
    <property type="entry name" value="ABC_TRANSPORTER_1"/>
    <property type="match status" value="1"/>
</dbReference>
<dbReference type="InterPro" id="IPR027417">
    <property type="entry name" value="P-loop_NTPase"/>
</dbReference>
<dbReference type="PROSITE" id="PS50893">
    <property type="entry name" value="ABC_TRANSPORTER_2"/>
    <property type="match status" value="1"/>
</dbReference>
<evidence type="ECO:0000259" key="5">
    <source>
        <dbReference type="PROSITE" id="PS50893"/>
    </source>
</evidence>
<evidence type="ECO:0000256" key="2">
    <source>
        <dbReference type="ARBA" id="ARBA00022741"/>
    </source>
</evidence>
<dbReference type="InterPro" id="IPR017871">
    <property type="entry name" value="ABC_transporter-like_CS"/>
</dbReference>
<evidence type="ECO:0000256" key="4">
    <source>
        <dbReference type="SAM" id="MobiDB-lite"/>
    </source>
</evidence>
<evidence type="ECO:0000313" key="6">
    <source>
        <dbReference type="EMBL" id="MFC5299205.1"/>
    </source>
</evidence>
<dbReference type="Proteomes" id="UP001595937">
    <property type="component" value="Unassembled WGS sequence"/>
</dbReference>
<reference evidence="7" key="1">
    <citation type="journal article" date="2019" name="Int. J. Syst. Evol. Microbiol.">
        <title>The Global Catalogue of Microorganisms (GCM) 10K type strain sequencing project: providing services to taxonomists for standard genome sequencing and annotation.</title>
        <authorList>
            <consortium name="The Broad Institute Genomics Platform"/>
            <consortium name="The Broad Institute Genome Sequencing Center for Infectious Disease"/>
            <person name="Wu L."/>
            <person name="Ma J."/>
        </authorList>
    </citation>
    <scope>NUCLEOTIDE SEQUENCE [LARGE SCALE GENOMIC DNA]</scope>
    <source>
        <strain evidence="7">CGMCC 1.16455</strain>
    </source>
</reference>
<gene>
    <name evidence="6" type="ORF">ACFPK8_16945</name>
</gene>
<dbReference type="PANTHER" id="PTHR43776:SF8">
    <property type="entry name" value="ABC TRANSPORTER, ATP-BINDING PROTEIN"/>
    <property type="match status" value="1"/>
</dbReference>
<sequence>MSTNHDLDQNQGPDQGSDSRAPVFETRDLSVHFRVDSPEGKVTVRALDGIDFTLHPGEIAALVGESGSGKTTLARVFSLIYPPTGGEVLVGGVPLARAAKDERRYYRDTQLIFQDPFASLNALKKIRHIVERPLRIHRIVKSRRAVADKVIELLERVNLTPASRYIDQYPTDLSGGQRQRVAIAKSLAVNPKVLLADEPTSMLDASIRLEVLNLLADLRDSEGLAVLYITHDIASARYLSDRINVMYGGRIIESGPTEKIVSDPVHPYTRLLLDAAPDPAHFKGSGHSAALDTSTAAPVDNSVEVLGCRFANRCPLARPECTSAPIPRYTSPDGRDVLCVLADQRSDFTPTTPTPAVTSAR</sequence>
<feature type="compositionally biased region" description="Polar residues" evidence="4">
    <location>
        <begin position="9"/>
        <end position="18"/>
    </location>
</feature>
<dbReference type="InterPro" id="IPR013563">
    <property type="entry name" value="Oligopep_ABC_C"/>
</dbReference>
<feature type="domain" description="ABC transporter" evidence="5">
    <location>
        <begin position="26"/>
        <end position="273"/>
    </location>
</feature>
<dbReference type="GO" id="GO:0005524">
    <property type="term" value="F:ATP binding"/>
    <property type="evidence" value="ECO:0007669"/>
    <property type="project" value="UniProtKB-KW"/>
</dbReference>
<dbReference type="GeneID" id="303296857"/>
<dbReference type="InterPro" id="IPR003439">
    <property type="entry name" value="ABC_transporter-like_ATP-bd"/>
</dbReference>
<keyword evidence="3 6" id="KW-0067">ATP-binding</keyword>
<dbReference type="Gene3D" id="3.40.50.300">
    <property type="entry name" value="P-loop containing nucleotide triphosphate hydrolases"/>
    <property type="match status" value="1"/>
</dbReference>
<dbReference type="RefSeq" id="WP_193117983.1">
    <property type="nucleotide sequence ID" value="NZ_BAAAIR010000033.1"/>
</dbReference>
<dbReference type="PANTHER" id="PTHR43776">
    <property type="entry name" value="TRANSPORT ATP-BINDING PROTEIN"/>
    <property type="match status" value="1"/>
</dbReference>
<evidence type="ECO:0000313" key="7">
    <source>
        <dbReference type="Proteomes" id="UP001595937"/>
    </source>
</evidence>
<dbReference type="InterPro" id="IPR003593">
    <property type="entry name" value="AAA+_ATPase"/>
</dbReference>
<name>A0ABW0FKU2_9MICO</name>
<keyword evidence="1" id="KW-0813">Transport</keyword>
<keyword evidence="7" id="KW-1185">Reference proteome</keyword>
<dbReference type="InterPro" id="IPR050319">
    <property type="entry name" value="ABC_transp_ATP-bind"/>
</dbReference>
<evidence type="ECO:0000256" key="3">
    <source>
        <dbReference type="ARBA" id="ARBA00022840"/>
    </source>
</evidence>
<keyword evidence="2" id="KW-0547">Nucleotide-binding</keyword>
<dbReference type="Pfam" id="PF08352">
    <property type="entry name" value="oligo_HPY"/>
    <property type="match status" value="1"/>
</dbReference>
<dbReference type="NCBIfam" id="TIGR01727">
    <property type="entry name" value="oligo_HPY"/>
    <property type="match status" value="1"/>
</dbReference>
<protein>
    <submittedName>
        <fullName evidence="6">ABC transporter ATP-binding protein</fullName>
    </submittedName>
</protein>
<feature type="region of interest" description="Disordered" evidence="4">
    <location>
        <begin position="1"/>
        <end position="22"/>
    </location>
</feature>
<accession>A0ABW0FKU2</accession>
<dbReference type="Pfam" id="PF00005">
    <property type="entry name" value="ABC_tran"/>
    <property type="match status" value="1"/>
</dbReference>
<dbReference type="EMBL" id="JBHSLN010000087">
    <property type="protein sequence ID" value="MFC5299205.1"/>
    <property type="molecule type" value="Genomic_DNA"/>
</dbReference>
<dbReference type="SUPFAM" id="SSF52540">
    <property type="entry name" value="P-loop containing nucleoside triphosphate hydrolases"/>
    <property type="match status" value="1"/>
</dbReference>
<dbReference type="CDD" id="cd03257">
    <property type="entry name" value="ABC_NikE_OppD_transporters"/>
    <property type="match status" value="1"/>
</dbReference>
<dbReference type="SMART" id="SM00382">
    <property type="entry name" value="AAA"/>
    <property type="match status" value="1"/>
</dbReference>
<comment type="caution">
    <text evidence="6">The sequence shown here is derived from an EMBL/GenBank/DDBJ whole genome shotgun (WGS) entry which is preliminary data.</text>
</comment>
<organism evidence="6 7">
    <name type="scientific">Brachybacterium tyrofermentans</name>
    <dbReference type="NCBI Taxonomy" id="47848"/>
    <lineage>
        <taxon>Bacteria</taxon>
        <taxon>Bacillati</taxon>
        <taxon>Actinomycetota</taxon>
        <taxon>Actinomycetes</taxon>
        <taxon>Micrococcales</taxon>
        <taxon>Dermabacteraceae</taxon>
        <taxon>Brachybacterium</taxon>
    </lineage>
</organism>
<evidence type="ECO:0000256" key="1">
    <source>
        <dbReference type="ARBA" id="ARBA00022448"/>
    </source>
</evidence>